<sequence>MGIQTRPRFCHHAPVKSAGMVESENHTFLVEEVQKNYNSLRSKQKQKKGPADILDANGSYPQKAPSKKKKIIYLLLFFPSPYLFFFLGVPPEVGKNIEFAQKICFSPGAFC</sequence>
<gene>
    <name evidence="3" type="ORF">TM35_000013470</name>
</gene>
<evidence type="ECO:0000256" key="1">
    <source>
        <dbReference type="SAM" id="MobiDB-lite"/>
    </source>
</evidence>
<dbReference type="EMBL" id="NBCO01000001">
    <property type="protein sequence ID" value="ORC93470.1"/>
    <property type="molecule type" value="Genomic_DNA"/>
</dbReference>
<dbReference type="AlphaFoldDB" id="A0A1X0PAI8"/>
<keyword evidence="2" id="KW-0812">Transmembrane</keyword>
<organism evidence="3 4">
    <name type="scientific">Trypanosoma theileri</name>
    <dbReference type="NCBI Taxonomy" id="67003"/>
    <lineage>
        <taxon>Eukaryota</taxon>
        <taxon>Discoba</taxon>
        <taxon>Euglenozoa</taxon>
        <taxon>Kinetoplastea</taxon>
        <taxon>Metakinetoplastina</taxon>
        <taxon>Trypanosomatida</taxon>
        <taxon>Trypanosomatidae</taxon>
        <taxon>Trypanosoma</taxon>
    </lineage>
</organism>
<keyword evidence="4" id="KW-1185">Reference proteome</keyword>
<feature type="non-terminal residue" evidence="3">
    <location>
        <position position="111"/>
    </location>
</feature>
<name>A0A1X0PAI8_9TRYP</name>
<dbReference type="RefSeq" id="XP_028887536.1">
    <property type="nucleotide sequence ID" value="XM_029021028.1"/>
</dbReference>
<evidence type="ECO:0000256" key="2">
    <source>
        <dbReference type="SAM" id="Phobius"/>
    </source>
</evidence>
<comment type="caution">
    <text evidence="3">The sequence shown here is derived from an EMBL/GenBank/DDBJ whole genome shotgun (WGS) entry which is preliminary data.</text>
</comment>
<dbReference type="GeneID" id="39980808"/>
<keyword evidence="2" id="KW-0472">Membrane</keyword>
<protein>
    <submittedName>
        <fullName evidence="3">Uncharacterized protein</fullName>
    </submittedName>
</protein>
<reference evidence="3 4" key="1">
    <citation type="submission" date="2017-03" db="EMBL/GenBank/DDBJ databases">
        <title>An alternative strategy for trypanosome survival in the mammalian bloodstream revealed through genome and transcriptome analysis of the ubiquitous bovine parasite Trypanosoma (Megatrypanum) theileri.</title>
        <authorList>
            <person name="Kelly S."/>
            <person name="Ivens A."/>
            <person name="Mott A."/>
            <person name="O'Neill E."/>
            <person name="Emms D."/>
            <person name="Macleod O."/>
            <person name="Voorheis P."/>
            <person name="Matthews J."/>
            <person name="Matthews K."/>
            <person name="Carrington M."/>
        </authorList>
    </citation>
    <scope>NUCLEOTIDE SEQUENCE [LARGE SCALE GENOMIC DNA]</scope>
    <source>
        <strain evidence="3">Edinburgh</strain>
    </source>
</reference>
<feature type="transmembrane region" description="Helical" evidence="2">
    <location>
        <begin position="71"/>
        <end position="89"/>
    </location>
</feature>
<evidence type="ECO:0000313" key="4">
    <source>
        <dbReference type="Proteomes" id="UP000192257"/>
    </source>
</evidence>
<accession>A0A1X0PAI8</accession>
<feature type="region of interest" description="Disordered" evidence="1">
    <location>
        <begin position="40"/>
        <end position="60"/>
    </location>
</feature>
<dbReference type="VEuPathDB" id="TriTrypDB:TM35_000013470"/>
<keyword evidence="2" id="KW-1133">Transmembrane helix</keyword>
<dbReference type="Proteomes" id="UP000192257">
    <property type="component" value="Unassembled WGS sequence"/>
</dbReference>
<proteinExistence type="predicted"/>
<evidence type="ECO:0000313" key="3">
    <source>
        <dbReference type="EMBL" id="ORC93470.1"/>
    </source>
</evidence>